<dbReference type="GeneID" id="4565337"/>
<name>A0A0E1RZX7_COCIM</name>
<dbReference type="Proteomes" id="UP000001261">
    <property type="component" value="Unassembled WGS sequence"/>
</dbReference>
<dbReference type="OrthoDB" id="4191833at2759"/>
<evidence type="ECO:0000313" key="3">
    <source>
        <dbReference type="Proteomes" id="UP000001261"/>
    </source>
</evidence>
<protein>
    <submittedName>
        <fullName evidence="2">Uncharacterized protein</fullName>
    </submittedName>
</protein>
<feature type="signal peptide" evidence="1">
    <location>
        <begin position="1"/>
        <end position="24"/>
    </location>
</feature>
<sequence>MIYLNAAFVRTAVIIALLVCLVQAVPAPHAELTLHDGTEIPDGKEFIKCMKHKSPGFPDEDATDNAVIKACVGEERPKRHADRASVPLRDDKNPQTHWVESNFMKCMKKKHPNFPKEKVTNASSIFECEGMEHGKRSVDRGLISRSLSIDILGKSLTFKAECGEEEIPKNFKEAGPFRSEAGKWCDKMKKDVLDKGATTLSETLSDAVTKEASWFYRNKKVVLTLALAISPQGEALLQDKEGADEAYDKWCKFAFEQFGTKGKGCTKELGYYKDKIPFLWIPIGSATTTTVTDGFMNFMEKQTMIGSLAVDWSRP</sequence>
<dbReference type="AlphaFoldDB" id="A0A0E1RZX7"/>
<dbReference type="VEuPathDB" id="FungiDB:CIMG_00595"/>
<keyword evidence="3" id="KW-1185">Reference proteome</keyword>
<feature type="chain" id="PRO_5002385708" evidence="1">
    <location>
        <begin position="25"/>
        <end position="315"/>
    </location>
</feature>
<evidence type="ECO:0000313" key="2">
    <source>
        <dbReference type="EMBL" id="EAS35241.1"/>
    </source>
</evidence>
<evidence type="ECO:0000256" key="1">
    <source>
        <dbReference type="SAM" id="SignalP"/>
    </source>
</evidence>
<dbReference type="InParanoid" id="A0A0E1RZX7"/>
<reference evidence="3" key="1">
    <citation type="journal article" date="2009" name="Genome Res.">
        <title>Comparative genomic analyses of the human fungal pathogens Coccidioides and their relatives.</title>
        <authorList>
            <person name="Sharpton T.J."/>
            <person name="Stajich J.E."/>
            <person name="Rounsley S.D."/>
            <person name="Gardner M.J."/>
            <person name="Wortman J.R."/>
            <person name="Jordar V.S."/>
            <person name="Maiti R."/>
            <person name="Kodira C.D."/>
            <person name="Neafsey D.E."/>
            <person name="Zeng Q."/>
            <person name="Hung C.-Y."/>
            <person name="McMahan C."/>
            <person name="Muszewska A."/>
            <person name="Grynberg M."/>
            <person name="Mandel M.A."/>
            <person name="Kellner E.M."/>
            <person name="Barker B.M."/>
            <person name="Galgiani J.N."/>
            <person name="Orbach M.J."/>
            <person name="Kirkland T.N."/>
            <person name="Cole G.T."/>
            <person name="Henn M.R."/>
            <person name="Birren B.W."/>
            <person name="Taylor J.W."/>
        </authorList>
    </citation>
    <scope>NUCLEOTIDE SEQUENCE [LARGE SCALE GENOMIC DNA]</scope>
    <source>
        <strain evidence="3">RS</strain>
    </source>
</reference>
<proteinExistence type="predicted"/>
<organism evidence="2 3">
    <name type="scientific">Coccidioides immitis (strain RS)</name>
    <name type="common">Valley fever fungus</name>
    <dbReference type="NCBI Taxonomy" id="246410"/>
    <lineage>
        <taxon>Eukaryota</taxon>
        <taxon>Fungi</taxon>
        <taxon>Dikarya</taxon>
        <taxon>Ascomycota</taxon>
        <taxon>Pezizomycotina</taxon>
        <taxon>Eurotiomycetes</taxon>
        <taxon>Eurotiomycetidae</taxon>
        <taxon>Onygenales</taxon>
        <taxon>Onygenaceae</taxon>
        <taxon>Coccidioides</taxon>
    </lineage>
</organism>
<accession>A0A0E1RZX7</accession>
<dbReference type="KEGG" id="cim:CIMG_00595"/>
<keyword evidence="1" id="KW-0732">Signal</keyword>
<reference evidence="3" key="2">
    <citation type="journal article" date="2010" name="Genome Res.">
        <title>Population genomic sequencing of Coccidioides fungi reveals recent hybridization and transposon control.</title>
        <authorList>
            <person name="Neafsey D.E."/>
            <person name="Barker B.M."/>
            <person name="Sharpton T.J."/>
            <person name="Stajich J.E."/>
            <person name="Park D.J."/>
            <person name="Whiston E."/>
            <person name="Hung C.-Y."/>
            <person name="McMahan C."/>
            <person name="White J."/>
            <person name="Sykes S."/>
            <person name="Heiman D."/>
            <person name="Young S."/>
            <person name="Zeng Q."/>
            <person name="Abouelleil A."/>
            <person name="Aftuck L."/>
            <person name="Bessette D."/>
            <person name="Brown A."/>
            <person name="FitzGerald M."/>
            <person name="Lui A."/>
            <person name="Macdonald J.P."/>
            <person name="Priest M."/>
            <person name="Orbach M.J."/>
            <person name="Galgiani J.N."/>
            <person name="Kirkland T.N."/>
            <person name="Cole G.T."/>
            <person name="Birren B.W."/>
            <person name="Henn M.R."/>
            <person name="Taylor J.W."/>
            <person name="Rounsley S.D."/>
        </authorList>
    </citation>
    <scope>GENOME REANNOTATION</scope>
    <source>
        <strain evidence="3">RS</strain>
    </source>
</reference>
<gene>
    <name evidence="2" type="ORF">CIMG_00595</name>
</gene>
<dbReference type="RefSeq" id="XP_001246824.1">
    <property type="nucleotide sequence ID" value="XM_001246823.2"/>
</dbReference>
<dbReference type="EMBL" id="GG704911">
    <property type="protein sequence ID" value="EAS35241.1"/>
    <property type="molecule type" value="Genomic_DNA"/>
</dbReference>
<dbReference type="OMA" id="NTIGISH"/>